<protein>
    <recommendedName>
        <fullName evidence="10">G protein-coupled receptor</fullName>
    </recommendedName>
</protein>
<feature type="transmembrane region" description="Helical" evidence="7">
    <location>
        <begin position="132"/>
        <end position="153"/>
    </location>
</feature>
<evidence type="ECO:0000256" key="2">
    <source>
        <dbReference type="ARBA" id="ARBA00009166"/>
    </source>
</evidence>
<name>A0ABD2L359_9BILA</name>
<keyword evidence="5 7" id="KW-0472">Membrane</keyword>
<keyword evidence="9" id="KW-1185">Reference proteome</keyword>
<sequence length="568" mass="63325">MTLQYDLVRTVYSSCATLSFSLGMLFNAFLVWLILTKTPAPMLVYSKLLLTPCMMDIFLCFFTFLVQPIPIVDHGYHAVVQNGFFRQMSGIYNYTANVVWFQVLLLSVCATTVQFVFRYYMIFNDGHIPSRLKYITGTVLSLLLFAHVMFHYFSDYPFAKYADEMAQLAIWVHEEVGITDIRFSSFTPARSFIWILHCLAMLIIFGICYAVIVYCARGTCNYIAKAYENASAVGDGAQGGRAGAGRADVKKNEKMREYNNQITTAMIVQAILPTVEVIELTTQVTLPIFVVSGGTVYFMVYAAIPLYFIPVMNPLATMLFVKPYRKALLKLIRKNIGRRNSTMPVQAFQRRAAGIGLTTKATFTDKMMATRQLRIHGGGGGTTTDASTEETSSSSTADATAGRIKKQPTLTATEHARQQQGKSLPAKQQQHAIDQQKDIDQCQSGEIGDPNTTPDILDLSLGQLDAMNDQKNLKFSGLNRSQSDAFYYHDDQLGYAQNNCQNTAHRPGKPANGVGQVAITRADQQRSRANTVTAADQQMFMHYKKQCEEAEWADCETTSPLSTTAEND</sequence>
<evidence type="ECO:0000256" key="4">
    <source>
        <dbReference type="ARBA" id="ARBA00022989"/>
    </source>
</evidence>
<dbReference type="GO" id="GO:0016020">
    <property type="term" value="C:membrane"/>
    <property type="evidence" value="ECO:0007669"/>
    <property type="project" value="UniProtKB-SubCell"/>
</dbReference>
<dbReference type="Pfam" id="PF10317">
    <property type="entry name" value="7TM_GPCR_Srd"/>
    <property type="match status" value="1"/>
</dbReference>
<dbReference type="AlphaFoldDB" id="A0ABD2L359"/>
<comment type="subcellular location">
    <subcellularLocation>
        <location evidence="1">Membrane</location>
        <topology evidence="1">Multi-pass membrane protein</topology>
    </subcellularLocation>
</comment>
<evidence type="ECO:0000256" key="3">
    <source>
        <dbReference type="ARBA" id="ARBA00022692"/>
    </source>
</evidence>
<keyword evidence="4 7" id="KW-1133">Transmembrane helix</keyword>
<dbReference type="InterPro" id="IPR019421">
    <property type="entry name" value="7TM_GPCR_serpentine_rcpt_Srd"/>
</dbReference>
<feature type="transmembrane region" description="Helical" evidence="7">
    <location>
        <begin position="298"/>
        <end position="321"/>
    </location>
</feature>
<evidence type="ECO:0000256" key="5">
    <source>
        <dbReference type="ARBA" id="ARBA00023136"/>
    </source>
</evidence>
<evidence type="ECO:0000313" key="9">
    <source>
        <dbReference type="Proteomes" id="UP001620626"/>
    </source>
</evidence>
<dbReference type="PANTHER" id="PTHR22945:SF40">
    <property type="entry name" value="SERPENTINE RECEPTOR, CLASS D (DELTA)-RELATED"/>
    <property type="match status" value="1"/>
</dbReference>
<proteinExistence type="inferred from homology"/>
<accession>A0ABD2L359</accession>
<feature type="transmembrane region" description="Helical" evidence="7">
    <location>
        <begin position="48"/>
        <end position="66"/>
    </location>
</feature>
<comment type="caution">
    <text evidence="8">The sequence shown here is derived from an EMBL/GenBank/DDBJ whole genome shotgun (WGS) entry which is preliminary data.</text>
</comment>
<dbReference type="Proteomes" id="UP001620626">
    <property type="component" value="Unassembled WGS sequence"/>
</dbReference>
<feature type="compositionally biased region" description="Polar residues" evidence="6">
    <location>
        <begin position="408"/>
        <end position="433"/>
    </location>
</feature>
<feature type="transmembrane region" description="Helical" evidence="7">
    <location>
        <begin position="98"/>
        <end position="120"/>
    </location>
</feature>
<gene>
    <name evidence="8" type="ORF">niasHT_011459</name>
</gene>
<feature type="transmembrane region" description="Helical" evidence="7">
    <location>
        <begin position="16"/>
        <end position="36"/>
    </location>
</feature>
<evidence type="ECO:0000256" key="6">
    <source>
        <dbReference type="SAM" id="MobiDB-lite"/>
    </source>
</evidence>
<dbReference type="PANTHER" id="PTHR22945">
    <property type="entry name" value="SERPENTINE RECEPTOR, CLASS D DELTA"/>
    <property type="match status" value="1"/>
</dbReference>
<feature type="region of interest" description="Disordered" evidence="6">
    <location>
        <begin position="374"/>
        <end position="453"/>
    </location>
</feature>
<evidence type="ECO:0000256" key="1">
    <source>
        <dbReference type="ARBA" id="ARBA00004141"/>
    </source>
</evidence>
<evidence type="ECO:0000256" key="7">
    <source>
        <dbReference type="SAM" id="Phobius"/>
    </source>
</evidence>
<evidence type="ECO:0000313" key="8">
    <source>
        <dbReference type="EMBL" id="KAL3108909.1"/>
    </source>
</evidence>
<dbReference type="SUPFAM" id="SSF81321">
    <property type="entry name" value="Family A G protein-coupled receptor-like"/>
    <property type="match status" value="1"/>
</dbReference>
<comment type="similarity">
    <text evidence="2">Belongs to the nematode receptor-like protein srd family.</text>
</comment>
<feature type="compositionally biased region" description="Low complexity" evidence="6">
    <location>
        <begin position="383"/>
        <end position="402"/>
    </location>
</feature>
<dbReference type="EMBL" id="JBICBT010000581">
    <property type="protein sequence ID" value="KAL3108909.1"/>
    <property type="molecule type" value="Genomic_DNA"/>
</dbReference>
<dbReference type="InterPro" id="IPR019428">
    <property type="entry name" value="7TM_GPCR_serpentine_rcpt_Str"/>
</dbReference>
<feature type="transmembrane region" description="Helical" evidence="7">
    <location>
        <begin position="192"/>
        <end position="216"/>
    </location>
</feature>
<dbReference type="Pfam" id="PF10326">
    <property type="entry name" value="7TM_GPCR_Str"/>
    <property type="match status" value="1"/>
</dbReference>
<dbReference type="InterPro" id="IPR050920">
    <property type="entry name" value="Nematode_rcpt-like_delta"/>
</dbReference>
<organism evidence="8 9">
    <name type="scientific">Heterodera trifolii</name>
    <dbReference type="NCBI Taxonomy" id="157864"/>
    <lineage>
        <taxon>Eukaryota</taxon>
        <taxon>Metazoa</taxon>
        <taxon>Ecdysozoa</taxon>
        <taxon>Nematoda</taxon>
        <taxon>Chromadorea</taxon>
        <taxon>Rhabditida</taxon>
        <taxon>Tylenchina</taxon>
        <taxon>Tylenchomorpha</taxon>
        <taxon>Tylenchoidea</taxon>
        <taxon>Heteroderidae</taxon>
        <taxon>Heteroderinae</taxon>
        <taxon>Heterodera</taxon>
    </lineage>
</organism>
<evidence type="ECO:0008006" key="10">
    <source>
        <dbReference type="Google" id="ProtNLM"/>
    </source>
</evidence>
<keyword evidence="3 7" id="KW-0812">Transmembrane</keyword>
<reference evidence="8 9" key="1">
    <citation type="submission" date="2024-10" db="EMBL/GenBank/DDBJ databases">
        <authorList>
            <person name="Kim D."/>
        </authorList>
    </citation>
    <scope>NUCLEOTIDE SEQUENCE [LARGE SCALE GENOMIC DNA]</scope>
    <source>
        <strain evidence="8">BH-2024</strain>
    </source>
</reference>